<gene>
    <name evidence="1" type="ordered locus">Igag_0705</name>
</gene>
<evidence type="ECO:0000313" key="2">
    <source>
        <dbReference type="Proteomes" id="UP000001304"/>
    </source>
</evidence>
<accession>E0SSY5</accession>
<keyword evidence="2" id="KW-1185">Reference proteome</keyword>
<proteinExistence type="predicted"/>
<dbReference type="AlphaFoldDB" id="E0SSY5"/>
<dbReference type="EMBL" id="CP002098">
    <property type="protein sequence ID" value="ADM27535.1"/>
    <property type="molecule type" value="Genomic_DNA"/>
</dbReference>
<organism evidence="1 2">
    <name type="scientific">Ignisphaera aggregans (strain DSM 17230 / JCM 13409 / AQ1.S1)</name>
    <dbReference type="NCBI Taxonomy" id="583356"/>
    <lineage>
        <taxon>Archaea</taxon>
        <taxon>Thermoproteota</taxon>
        <taxon>Thermoprotei</taxon>
        <taxon>Desulfurococcales</taxon>
        <taxon>Desulfurococcaceae</taxon>
        <taxon>Ignisphaera</taxon>
    </lineage>
</organism>
<dbReference type="BioCyc" id="IAGG583356:GHAH-701-MONOMER"/>
<name>E0SSY5_IGNAA</name>
<dbReference type="HOGENOM" id="CLU_490598_0_0_2"/>
<sequence>MSDRNSVTEEIKLCDNIIKTLLLFGIVKPEDLNLVRLLGHAVVEGGIIVTEDTSNRIGMDIRFISKILPDRAELFSKIVSNIRTQELWLWGESDRVWLSATPPCTDLYEILSKLWNVSDESKYSLYALYDLDFVYKGSIPVEETLIESLRKDAMNFTMKMKEGLEGAGVLCIPEFKTYNTIRVPLTEEVMERFRNCVSASVMSLERGSLAFIESIGDCLMQESRIRVESFIRLTARDLSMERSSALLYYFLSRLSKSNERIHLESTKYIFDKIVLQHVPGGQELEGIRDKIWENISAIIGTEGTQDRIRRVLRLLEDLGQDESWLSNLNSYLVREQIPEGPLVSDLRYLVGYSLQILAVLSVLSALFERVAPLDSRMRELIERYNTIITKLTIKPLKLDVEPSQGLATYVAELVKFILNIERDGIKLPKTARFTKTRSSDVLIFDGDGVILSRDFIVVKRPVGKGKEYYLAVRATSTYSHVVKYTYSLIKELKDLEGSTEPIQRRIGINRMRRSIEELHQTILRDILVSKDGKYQIDVCPVESEKIVICKVSASD</sequence>
<evidence type="ECO:0000313" key="1">
    <source>
        <dbReference type="EMBL" id="ADM27535.1"/>
    </source>
</evidence>
<reference evidence="1 2" key="1">
    <citation type="journal article" date="2010" name="Stand. Genomic Sci.">
        <title>Complete genome sequence of Ignisphaera aggregans type strain (AQ1.S1).</title>
        <authorList>
            <person name="Goker M."/>
            <person name="Held B."/>
            <person name="Lapidus A."/>
            <person name="Nolan M."/>
            <person name="Spring S."/>
            <person name="Yasawong M."/>
            <person name="Lucas S."/>
            <person name="Glavina Del Rio T."/>
            <person name="Tice H."/>
            <person name="Cheng J.F."/>
            <person name="Goodwin L."/>
            <person name="Tapia R."/>
            <person name="Pitluck S."/>
            <person name="Liolios K."/>
            <person name="Ivanova N."/>
            <person name="Mavromatis K."/>
            <person name="Mikhailova N."/>
            <person name="Pati A."/>
            <person name="Chen A."/>
            <person name="Palaniappan K."/>
            <person name="Brambilla E."/>
            <person name="Land M."/>
            <person name="Hauser L."/>
            <person name="Chang Y.J."/>
            <person name="Jeffries C.D."/>
            <person name="Brettin T."/>
            <person name="Detter J.C."/>
            <person name="Han C."/>
            <person name="Rohde M."/>
            <person name="Sikorski J."/>
            <person name="Woyke T."/>
            <person name="Bristow J."/>
            <person name="Eisen J.A."/>
            <person name="Markowitz V."/>
            <person name="Hugenholtz P."/>
            <person name="Kyrpides N.C."/>
            <person name="Klenk H.P."/>
        </authorList>
    </citation>
    <scope>NUCLEOTIDE SEQUENCE [LARGE SCALE GENOMIC DNA]</scope>
    <source>
        <strain evidence="2">DSM 17230 / JCM 13409 / AQ1.S1</strain>
    </source>
</reference>
<dbReference type="KEGG" id="iag:Igag_0705"/>
<dbReference type="STRING" id="583356.Igag_0705"/>
<dbReference type="Proteomes" id="UP000001304">
    <property type="component" value="Chromosome"/>
</dbReference>
<protein>
    <submittedName>
        <fullName evidence="1">Uncharacterized protein</fullName>
    </submittedName>
</protein>